<dbReference type="InterPro" id="IPR038332">
    <property type="entry name" value="PPE_sf"/>
</dbReference>
<dbReference type="Pfam" id="PF00934">
    <property type="entry name" value="PE"/>
    <property type="match status" value="1"/>
</dbReference>
<dbReference type="AlphaFoldDB" id="A0A1A3KQM5"/>
<accession>A0A1A3KQM5</accession>
<dbReference type="SUPFAM" id="SSF140459">
    <property type="entry name" value="PE/PPE dimer-like"/>
    <property type="match status" value="1"/>
</dbReference>
<dbReference type="EMBL" id="LZLM01000061">
    <property type="protein sequence ID" value="OBJ86246.1"/>
    <property type="molecule type" value="Genomic_DNA"/>
</dbReference>
<comment type="caution">
    <text evidence="3">The sequence shown here is derived from an EMBL/GenBank/DDBJ whole genome shotgun (WGS) entry which is preliminary data.</text>
</comment>
<evidence type="ECO:0000313" key="3">
    <source>
        <dbReference type="EMBL" id="OBJ86246.1"/>
    </source>
</evidence>
<evidence type="ECO:0000256" key="1">
    <source>
        <dbReference type="SAM" id="Phobius"/>
    </source>
</evidence>
<evidence type="ECO:0000259" key="2">
    <source>
        <dbReference type="Pfam" id="PF00934"/>
    </source>
</evidence>
<reference evidence="3 4" key="1">
    <citation type="submission" date="2016-06" db="EMBL/GenBank/DDBJ databases">
        <authorList>
            <person name="Kjaerup R.B."/>
            <person name="Dalgaard T.S."/>
            <person name="Juul-Madsen H.R."/>
        </authorList>
    </citation>
    <scope>NUCLEOTIDE SEQUENCE [LARGE SCALE GENOMIC DNA]</scope>
    <source>
        <strain evidence="3 4">1276495.2</strain>
    </source>
</reference>
<gene>
    <name evidence="3" type="ORF">A5640_01135</name>
</gene>
<keyword evidence="1" id="KW-0472">Membrane</keyword>
<evidence type="ECO:0000313" key="4">
    <source>
        <dbReference type="Proteomes" id="UP000093925"/>
    </source>
</evidence>
<dbReference type="Proteomes" id="UP000093925">
    <property type="component" value="Unassembled WGS sequence"/>
</dbReference>
<organism evidence="3 4">
    <name type="scientific">Mycobacterium asiaticum</name>
    <dbReference type="NCBI Taxonomy" id="1790"/>
    <lineage>
        <taxon>Bacteria</taxon>
        <taxon>Bacillati</taxon>
        <taxon>Actinomycetota</taxon>
        <taxon>Actinomycetes</taxon>
        <taxon>Mycobacteriales</taxon>
        <taxon>Mycobacteriaceae</taxon>
        <taxon>Mycobacterium</taxon>
    </lineage>
</organism>
<dbReference type="InterPro" id="IPR000084">
    <property type="entry name" value="PE-PGRS_N"/>
</dbReference>
<proteinExistence type="predicted"/>
<dbReference type="Gene3D" id="1.10.287.850">
    <property type="entry name" value="HP0062-like domain"/>
    <property type="match status" value="1"/>
</dbReference>
<name>A0A1A3KQM5_MYCAS</name>
<feature type="transmembrane region" description="Helical" evidence="1">
    <location>
        <begin position="162"/>
        <end position="186"/>
    </location>
</feature>
<protein>
    <recommendedName>
        <fullName evidence="2">PE domain-containing protein</fullName>
    </recommendedName>
</protein>
<sequence>MHVPRDEPPVVVIPLDQIRRILTRCSTKWGIVSGMSKVMATPELIKAAATELATVGSTLDAAHIEAAGPTLTIQPAAADEVSAGIARLFSREAEQYQQAAGQAAAFHDQFVRHLTAGAGAYASAEAGNAALLQPAAASVGSAAVDVLGFTIPTTLEEITAPLLGILLALFVGPPFLLFLAAVGYALPTIVQLFTSVPAVAG</sequence>
<keyword evidence="1" id="KW-0812">Transmembrane</keyword>
<keyword evidence="1" id="KW-1133">Transmembrane helix</keyword>
<feature type="domain" description="PE" evidence="2">
    <location>
        <begin position="38"/>
        <end position="128"/>
    </location>
</feature>